<feature type="domain" description="G5" evidence="4">
    <location>
        <begin position="370"/>
        <end position="449"/>
    </location>
</feature>
<evidence type="ECO:0000256" key="2">
    <source>
        <dbReference type="SAM" id="MobiDB-lite"/>
    </source>
</evidence>
<dbReference type="InterPro" id="IPR007391">
    <property type="entry name" value="Vancomycin_resist_VanW"/>
</dbReference>
<accession>A0A4Y7RKF4</accession>
<dbReference type="PROSITE" id="PS51109">
    <property type="entry name" value="G5"/>
    <property type="match status" value="1"/>
</dbReference>
<organism evidence="5 6">
    <name type="scientific">Pelotomaculum propionicicum</name>
    <dbReference type="NCBI Taxonomy" id="258475"/>
    <lineage>
        <taxon>Bacteria</taxon>
        <taxon>Bacillati</taxon>
        <taxon>Bacillota</taxon>
        <taxon>Clostridia</taxon>
        <taxon>Eubacteriales</taxon>
        <taxon>Desulfotomaculaceae</taxon>
        <taxon>Pelotomaculum</taxon>
    </lineage>
</organism>
<keyword evidence="6" id="KW-1185">Reference proteome</keyword>
<feature type="compositionally biased region" description="Gly residues" evidence="2">
    <location>
        <begin position="471"/>
        <end position="488"/>
    </location>
</feature>
<dbReference type="RefSeq" id="WP_134215353.1">
    <property type="nucleotide sequence ID" value="NZ_QFFZ01000055.1"/>
</dbReference>
<keyword evidence="1" id="KW-0732">Signal</keyword>
<proteinExistence type="predicted"/>
<protein>
    <submittedName>
        <fullName evidence="5">Vancomycin B-type resistance protein VanW</fullName>
    </submittedName>
</protein>
<feature type="transmembrane region" description="Helical" evidence="3">
    <location>
        <begin position="12"/>
        <end position="30"/>
    </location>
</feature>
<dbReference type="PANTHER" id="PTHR35788">
    <property type="entry name" value="EXPORTED PROTEIN-RELATED"/>
    <property type="match status" value="1"/>
</dbReference>
<keyword evidence="3" id="KW-0472">Membrane</keyword>
<evidence type="ECO:0000313" key="6">
    <source>
        <dbReference type="Proteomes" id="UP000297597"/>
    </source>
</evidence>
<keyword evidence="3" id="KW-0812">Transmembrane</keyword>
<evidence type="ECO:0000259" key="4">
    <source>
        <dbReference type="PROSITE" id="PS51109"/>
    </source>
</evidence>
<sequence length="517" mass="55096">MSVKTSRIIKICLAIIVIAVPLVLFSSGFFTTSAEKVLPGVEIMGTDLGGLNRQEGIAKLADLEQTIRATRVVLNYQGRSWPLLLNEVGFDLNLDSIMTEALNAGRQGSLIQRWQDRKQIGKTGRPLQLIFQFDEEKLAARVSELTREITVEPVEASFKIDASDRVTVVPGKDGTSVDLEALKKDIASVLLEGAKPEVELTLVTTAPLRTTAALEAMGVNGLLGAYTTYFNAGMVSRSYNISVAAKALDDLLVLPGQVVSFNDIVGPRSSEAGYKIAPVIVNNELVDGIGGGVCQVSTTLYNSVLLANLEIVERSNHSLPVSYVPIGRDATVVDNSLDLKFRNDTNNYLYIKSYVGGGSITFKIFGDTTYKKDVRINSWVTEEIGCQVVYETDPNLPKGEQVVKQEGASGFKAYAERIVSVNGVQEKREVLPYSDYSPKNKVIAVGTMEPSAKVAPSKPTTQGGQKTNGQPTGGVTTGGGTPAAGSGAGTANLTVQGGNPSLGDNIPVNNSPVRVPG</sequence>
<gene>
    <name evidence="5" type="primary">vanW_2</name>
    <name evidence="5" type="ORF">Pmgp_03309</name>
</gene>
<reference evidence="5 6" key="1">
    <citation type="journal article" date="2018" name="Environ. Microbiol.">
        <title>Novel energy conservation strategies and behaviour of Pelotomaculum schinkii driving syntrophic propionate catabolism.</title>
        <authorList>
            <person name="Hidalgo-Ahumada C.A.P."/>
            <person name="Nobu M.K."/>
            <person name="Narihiro T."/>
            <person name="Tamaki H."/>
            <person name="Liu W.T."/>
            <person name="Kamagata Y."/>
            <person name="Stams A.J.M."/>
            <person name="Imachi H."/>
            <person name="Sousa D.Z."/>
        </authorList>
    </citation>
    <scope>NUCLEOTIDE SEQUENCE [LARGE SCALE GENOMIC DNA]</scope>
    <source>
        <strain evidence="5 6">MGP</strain>
    </source>
</reference>
<dbReference type="OrthoDB" id="9797191at2"/>
<dbReference type="Proteomes" id="UP000297597">
    <property type="component" value="Unassembled WGS sequence"/>
</dbReference>
<feature type="compositionally biased region" description="Polar residues" evidence="2">
    <location>
        <begin position="507"/>
        <end position="517"/>
    </location>
</feature>
<keyword evidence="3" id="KW-1133">Transmembrane helix</keyword>
<name>A0A4Y7RKF4_9FIRM</name>
<comment type="caution">
    <text evidence="5">The sequence shown here is derived from an EMBL/GenBank/DDBJ whole genome shotgun (WGS) entry which is preliminary data.</text>
</comment>
<dbReference type="InterPro" id="IPR052913">
    <property type="entry name" value="Glycopeptide_resist_protein"/>
</dbReference>
<dbReference type="Pfam" id="PF04294">
    <property type="entry name" value="VanW"/>
    <property type="match status" value="1"/>
</dbReference>
<feature type="region of interest" description="Disordered" evidence="2">
    <location>
        <begin position="450"/>
        <end position="517"/>
    </location>
</feature>
<dbReference type="InterPro" id="IPR022029">
    <property type="entry name" value="YoaR-like_PG-bd"/>
</dbReference>
<dbReference type="PANTHER" id="PTHR35788:SF1">
    <property type="entry name" value="EXPORTED PROTEIN"/>
    <property type="match status" value="1"/>
</dbReference>
<dbReference type="InterPro" id="IPR011098">
    <property type="entry name" value="G5_dom"/>
</dbReference>
<dbReference type="EMBL" id="QFFZ01000055">
    <property type="protein sequence ID" value="TEB09230.1"/>
    <property type="molecule type" value="Genomic_DNA"/>
</dbReference>
<dbReference type="Pfam" id="PF07501">
    <property type="entry name" value="G5"/>
    <property type="match status" value="1"/>
</dbReference>
<dbReference type="AlphaFoldDB" id="A0A4Y7RKF4"/>
<evidence type="ECO:0000256" key="1">
    <source>
        <dbReference type="ARBA" id="ARBA00022729"/>
    </source>
</evidence>
<evidence type="ECO:0000313" key="5">
    <source>
        <dbReference type="EMBL" id="TEB09230.1"/>
    </source>
</evidence>
<dbReference type="Pfam" id="PF12229">
    <property type="entry name" value="PG_binding_4"/>
    <property type="match status" value="1"/>
</dbReference>
<evidence type="ECO:0000256" key="3">
    <source>
        <dbReference type="SAM" id="Phobius"/>
    </source>
</evidence>
<dbReference type="SMART" id="SM01208">
    <property type="entry name" value="G5"/>
    <property type="match status" value="1"/>
</dbReference>
<dbReference type="Gene3D" id="2.20.230.10">
    <property type="entry name" value="Resuscitation-promoting factor rpfb"/>
    <property type="match status" value="1"/>
</dbReference>